<keyword evidence="3" id="KW-1015">Disulfide bond</keyword>
<name>A0A8H7V5V5_9FUNG</name>
<dbReference type="NCBIfam" id="TIGR01068">
    <property type="entry name" value="thioredoxin"/>
    <property type="match status" value="1"/>
</dbReference>
<dbReference type="FunFam" id="3.40.30.10:FF:000001">
    <property type="entry name" value="Thioredoxin"/>
    <property type="match status" value="1"/>
</dbReference>
<dbReference type="EMBL" id="JAEPRD010000020">
    <property type="protein sequence ID" value="KAG2208325.1"/>
    <property type="molecule type" value="Genomic_DNA"/>
</dbReference>
<evidence type="ECO:0000313" key="6">
    <source>
        <dbReference type="EMBL" id="KAG2208325.1"/>
    </source>
</evidence>
<reference evidence="6" key="1">
    <citation type="submission" date="2020-12" db="EMBL/GenBank/DDBJ databases">
        <title>Metabolic potential, ecology and presence of endohyphal bacteria is reflected in genomic diversity of Mucoromycotina.</title>
        <authorList>
            <person name="Muszewska A."/>
            <person name="Okrasinska A."/>
            <person name="Steczkiewicz K."/>
            <person name="Drgas O."/>
            <person name="Orlowska M."/>
            <person name="Perlinska-Lenart U."/>
            <person name="Aleksandrzak-Piekarczyk T."/>
            <person name="Szatraj K."/>
            <person name="Zielenkiewicz U."/>
            <person name="Pilsyk S."/>
            <person name="Malc E."/>
            <person name="Mieczkowski P."/>
            <person name="Kruszewska J.S."/>
            <person name="Biernat P."/>
            <person name="Pawlowska J."/>
        </authorList>
    </citation>
    <scope>NUCLEOTIDE SEQUENCE</scope>
    <source>
        <strain evidence="6">WA0000017839</strain>
    </source>
</reference>
<dbReference type="InterPro" id="IPR036249">
    <property type="entry name" value="Thioredoxin-like_sf"/>
</dbReference>
<evidence type="ECO:0000256" key="1">
    <source>
        <dbReference type="ARBA" id="ARBA00022448"/>
    </source>
</evidence>
<dbReference type="AlphaFoldDB" id="A0A8H7V5V5"/>
<sequence>MNVLRTAATKSTRQCKPPITLARSFHVAQPRLTGKTIEATKETFDSLVTKADHPVIVDFYADWCGPCKMLGPLLTKSVAGNPKVTLVKINVDDNQEIASKFKIAALPTVSAFNNGEVVDSFVGMRSGPMVEQFVKKHADLA</sequence>
<dbReference type="GO" id="GO:0015035">
    <property type="term" value="F:protein-disulfide reductase activity"/>
    <property type="evidence" value="ECO:0007669"/>
    <property type="project" value="InterPro"/>
</dbReference>
<dbReference type="SUPFAM" id="SSF52833">
    <property type="entry name" value="Thioredoxin-like"/>
    <property type="match status" value="1"/>
</dbReference>
<feature type="domain" description="Thioredoxin" evidence="5">
    <location>
        <begin position="16"/>
        <end position="139"/>
    </location>
</feature>
<dbReference type="Pfam" id="PF00085">
    <property type="entry name" value="Thioredoxin"/>
    <property type="match status" value="1"/>
</dbReference>
<dbReference type="GO" id="GO:0005737">
    <property type="term" value="C:cytoplasm"/>
    <property type="evidence" value="ECO:0007669"/>
    <property type="project" value="TreeGrafter"/>
</dbReference>
<dbReference type="InterPro" id="IPR017937">
    <property type="entry name" value="Thioredoxin_CS"/>
</dbReference>
<protein>
    <recommendedName>
        <fullName evidence="5">Thioredoxin domain-containing protein</fullName>
    </recommendedName>
</protein>
<keyword evidence="7" id="KW-1185">Reference proteome</keyword>
<dbReference type="PANTHER" id="PTHR45663">
    <property type="entry name" value="GEO12009P1"/>
    <property type="match status" value="1"/>
</dbReference>
<evidence type="ECO:0000256" key="4">
    <source>
        <dbReference type="ARBA" id="ARBA00023284"/>
    </source>
</evidence>
<dbReference type="Gene3D" id="3.40.30.10">
    <property type="entry name" value="Glutaredoxin"/>
    <property type="match status" value="1"/>
</dbReference>
<dbReference type="PANTHER" id="PTHR45663:SF11">
    <property type="entry name" value="GEO12009P1"/>
    <property type="match status" value="1"/>
</dbReference>
<dbReference type="CDD" id="cd02947">
    <property type="entry name" value="TRX_family"/>
    <property type="match status" value="1"/>
</dbReference>
<keyword evidence="4" id="KW-0676">Redox-active center</keyword>
<evidence type="ECO:0000259" key="5">
    <source>
        <dbReference type="PROSITE" id="PS51352"/>
    </source>
</evidence>
<accession>A0A8H7V5V5</accession>
<dbReference type="PROSITE" id="PS00194">
    <property type="entry name" value="THIOREDOXIN_1"/>
    <property type="match status" value="1"/>
</dbReference>
<dbReference type="PROSITE" id="PS51352">
    <property type="entry name" value="THIOREDOXIN_2"/>
    <property type="match status" value="1"/>
</dbReference>
<dbReference type="InterPro" id="IPR005746">
    <property type="entry name" value="Thioredoxin"/>
</dbReference>
<keyword evidence="1" id="KW-0813">Transport</keyword>
<evidence type="ECO:0000256" key="2">
    <source>
        <dbReference type="ARBA" id="ARBA00022982"/>
    </source>
</evidence>
<dbReference type="OrthoDB" id="2121326at2759"/>
<comment type="caution">
    <text evidence="6">The sequence shown here is derived from an EMBL/GenBank/DDBJ whole genome shotgun (WGS) entry which is preliminary data.</text>
</comment>
<dbReference type="PRINTS" id="PR00421">
    <property type="entry name" value="THIOREDOXIN"/>
</dbReference>
<organism evidence="6 7">
    <name type="scientific">Mucor saturninus</name>
    <dbReference type="NCBI Taxonomy" id="64648"/>
    <lineage>
        <taxon>Eukaryota</taxon>
        <taxon>Fungi</taxon>
        <taxon>Fungi incertae sedis</taxon>
        <taxon>Mucoromycota</taxon>
        <taxon>Mucoromycotina</taxon>
        <taxon>Mucoromycetes</taxon>
        <taxon>Mucorales</taxon>
        <taxon>Mucorineae</taxon>
        <taxon>Mucoraceae</taxon>
        <taxon>Mucor</taxon>
    </lineage>
</organism>
<proteinExistence type="predicted"/>
<keyword evidence="2" id="KW-0249">Electron transport</keyword>
<dbReference type="InterPro" id="IPR013766">
    <property type="entry name" value="Thioredoxin_domain"/>
</dbReference>
<gene>
    <name evidence="6" type="ORF">INT47_006181</name>
</gene>
<dbReference type="Proteomes" id="UP000603453">
    <property type="component" value="Unassembled WGS sequence"/>
</dbReference>
<evidence type="ECO:0000313" key="7">
    <source>
        <dbReference type="Proteomes" id="UP000603453"/>
    </source>
</evidence>
<evidence type="ECO:0000256" key="3">
    <source>
        <dbReference type="ARBA" id="ARBA00023157"/>
    </source>
</evidence>